<accession>A0A5N6Z7F2</accession>
<dbReference type="SUPFAM" id="SSF55021">
    <property type="entry name" value="ACT-like"/>
    <property type="match status" value="2"/>
</dbReference>
<comment type="similarity">
    <text evidence="1">Belongs to the aspartokinase family.</text>
</comment>
<evidence type="ECO:0008006" key="4">
    <source>
        <dbReference type="Google" id="ProtNLM"/>
    </source>
</evidence>
<reference evidence="3" key="1">
    <citation type="submission" date="2019-04" db="EMBL/GenBank/DDBJ databases">
        <title>Friends and foes A comparative genomics studyof 23 Aspergillus species from section Flavi.</title>
        <authorList>
            <consortium name="DOE Joint Genome Institute"/>
            <person name="Kjaerbolling I."/>
            <person name="Vesth T."/>
            <person name="Frisvad J.C."/>
            <person name="Nybo J.L."/>
            <person name="Theobald S."/>
            <person name="Kildgaard S."/>
            <person name="Isbrandt T."/>
            <person name="Kuo A."/>
            <person name="Sato A."/>
            <person name="Lyhne E.K."/>
            <person name="Kogle M.E."/>
            <person name="Wiebenga A."/>
            <person name="Kun R.S."/>
            <person name="Lubbers R.J."/>
            <person name="Makela M.R."/>
            <person name="Barry K."/>
            <person name="Chovatia M."/>
            <person name="Clum A."/>
            <person name="Daum C."/>
            <person name="Haridas S."/>
            <person name="He G."/>
            <person name="LaButti K."/>
            <person name="Lipzen A."/>
            <person name="Mondo S."/>
            <person name="Riley R."/>
            <person name="Salamov A."/>
            <person name="Simmons B.A."/>
            <person name="Magnuson J.K."/>
            <person name="Henrissat B."/>
            <person name="Mortensen U.H."/>
            <person name="Larsen T.O."/>
            <person name="Devries R.P."/>
            <person name="Grigoriev I.V."/>
            <person name="Machida M."/>
            <person name="Baker S.E."/>
            <person name="Andersen M.R."/>
        </authorList>
    </citation>
    <scope>NUCLEOTIDE SEQUENCE [LARGE SCALE GENOMIC DNA]</scope>
    <source>
        <strain evidence="3">CBS 553.77</strain>
    </source>
</reference>
<evidence type="ECO:0000313" key="2">
    <source>
        <dbReference type="EMBL" id="KAE8351980.1"/>
    </source>
</evidence>
<dbReference type="EMBL" id="ML739147">
    <property type="protein sequence ID" value="KAE8351980.1"/>
    <property type="molecule type" value="Genomic_DNA"/>
</dbReference>
<dbReference type="PANTHER" id="PTHR21499">
    <property type="entry name" value="ASPARTATE KINASE"/>
    <property type="match status" value="1"/>
</dbReference>
<dbReference type="CDD" id="cd04868">
    <property type="entry name" value="ACT_AK-like"/>
    <property type="match status" value="1"/>
</dbReference>
<protein>
    <recommendedName>
        <fullName evidence="4">ACT domain-containing protein</fullName>
    </recommendedName>
</protein>
<dbReference type="PANTHER" id="PTHR21499:SF59">
    <property type="entry name" value="ASPARTOKINASE"/>
    <property type="match status" value="1"/>
</dbReference>
<dbReference type="InterPro" id="IPR045865">
    <property type="entry name" value="ACT-like_dom_sf"/>
</dbReference>
<evidence type="ECO:0000313" key="3">
    <source>
        <dbReference type="Proteomes" id="UP000327118"/>
    </source>
</evidence>
<dbReference type="OrthoDB" id="4392005at2759"/>
<dbReference type="GO" id="GO:0005829">
    <property type="term" value="C:cytosol"/>
    <property type="evidence" value="ECO:0007669"/>
    <property type="project" value="TreeGrafter"/>
</dbReference>
<proteinExistence type="inferred from homology"/>
<dbReference type="GO" id="GO:0004072">
    <property type="term" value="F:aspartate kinase activity"/>
    <property type="evidence" value="ECO:0007669"/>
    <property type="project" value="TreeGrafter"/>
</dbReference>
<dbReference type="AlphaFoldDB" id="A0A5N6Z7F2"/>
<organism evidence="2 3">
    <name type="scientific">Aspergillus coremiiformis</name>
    <dbReference type="NCBI Taxonomy" id="138285"/>
    <lineage>
        <taxon>Eukaryota</taxon>
        <taxon>Fungi</taxon>
        <taxon>Dikarya</taxon>
        <taxon>Ascomycota</taxon>
        <taxon>Pezizomycotina</taxon>
        <taxon>Eurotiomycetes</taxon>
        <taxon>Eurotiomycetidae</taxon>
        <taxon>Eurotiales</taxon>
        <taxon>Aspergillaceae</taxon>
        <taxon>Aspergillus</taxon>
        <taxon>Aspergillus subgen. Circumdati</taxon>
    </lineage>
</organism>
<dbReference type="GO" id="GO:0009090">
    <property type="term" value="P:homoserine biosynthetic process"/>
    <property type="evidence" value="ECO:0007669"/>
    <property type="project" value="TreeGrafter"/>
</dbReference>
<keyword evidence="3" id="KW-1185">Reference proteome</keyword>
<dbReference type="Gene3D" id="3.30.70.260">
    <property type="match status" value="2"/>
</dbReference>
<evidence type="ECO:0000256" key="1">
    <source>
        <dbReference type="ARBA" id="ARBA00010122"/>
    </source>
</evidence>
<dbReference type="Proteomes" id="UP000327118">
    <property type="component" value="Unassembled WGS sequence"/>
</dbReference>
<dbReference type="GO" id="GO:0009089">
    <property type="term" value="P:lysine biosynthetic process via diaminopimelate"/>
    <property type="evidence" value="ECO:0007669"/>
    <property type="project" value="TreeGrafter"/>
</dbReference>
<gene>
    <name evidence="2" type="ORF">BDV28DRAFT_158284</name>
</gene>
<name>A0A5N6Z7F2_9EURO</name>
<sequence length="173" mass="19514">MPTPLLSPTLTTKQYQKSQISVSAKENITLLTLHSNRKLTHYGFYARILSIINDYTIPVELLLTSDNCVSLAIDMDAVSAPALQDAQSELRAYSRIGWSEDMVLLSVHIVSKDNSGEMLSSIFEILSACCIPVHSISYAADEPTVYFVIRRSDVSRAQKTLYSNLHRHFDWWC</sequence>